<evidence type="ECO:0000256" key="6">
    <source>
        <dbReference type="HAMAP-Rule" id="MF_00821"/>
    </source>
</evidence>
<evidence type="ECO:0000313" key="7">
    <source>
        <dbReference type="EMBL" id="GLQ35533.1"/>
    </source>
</evidence>
<comment type="subcellular location">
    <subcellularLocation>
        <location evidence="6">Cytoplasm</location>
    </subcellularLocation>
</comment>
<keyword evidence="2 6" id="KW-0813">Transport</keyword>
<evidence type="ECO:0000256" key="5">
    <source>
        <dbReference type="ARBA" id="ARBA00023186"/>
    </source>
</evidence>
<name>A0ABQ5VWR2_9RHOB</name>
<keyword evidence="4 6" id="KW-0811">Translocation</keyword>
<dbReference type="EMBL" id="BSNN01000004">
    <property type="protein sequence ID" value="GLQ35533.1"/>
    <property type="molecule type" value="Genomic_DNA"/>
</dbReference>
<organism evidence="7 8">
    <name type="scientific">Amylibacter marinus</name>
    <dbReference type="NCBI Taxonomy" id="1475483"/>
    <lineage>
        <taxon>Bacteria</taxon>
        <taxon>Pseudomonadati</taxon>
        <taxon>Pseudomonadota</taxon>
        <taxon>Alphaproteobacteria</taxon>
        <taxon>Rhodobacterales</taxon>
        <taxon>Paracoccaceae</taxon>
        <taxon>Amylibacter</taxon>
    </lineage>
</organism>
<evidence type="ECO:0000313" key="8">
    <source>
        <dbReference type="Proteomes" id="UP001156694"/>
    </source>
</evidence>
<dbReference type="Proteomes" id="UP001156694">
    <property type="component" value="Unassembled WGS sequence"/>
</dbReference>
<dbReference type="PANTHER" id="PTHR36918">
    <property type="match status" value="1"/>
</dbReference>
<dbReference type="PRINTS" id="PR01594">
    <property type="entry name" value="SECBCHAPRONE"/>
</dbReference>
<reference evidence="8" key="1">
    <citation type="journal article" date="2019" name="Int. J. Syst. Evol. Microbiol.">
        <title>The Global Catalogue of Microorganisms (GCM) 10K type strain sequencing project: providing services to taxonomists for standard genome sequencing and annotation.</title>
        <authorList>
            <consortium name="The Broad Institute Genomics Platform"/>
            <consortium name="The Broad Institute Genome Sequencing Center for Infectious Disease"/>
            <person name="Wu L."/>
            <person name="Ma J."/>
        </authorList>
    </citation>
    <scope>NUCLEOTIDE SEQUENCE [LARGE SCALE GENOMIC DNA]</scope>
    <source>
        <strain evidence="8">NBRC 110140</strain>
    </source>
</reference>
<dbReference type="InterPro" id="IPR003708">
    <property type="entry name" value="SecB"/>
</dbReference>
<comment type="subunit">
    <text evidence="6">Homotetramer, a dimer of dimers. One homotetramer interacts with 1 SecA dimer.</text>
</comment>
<keyword evidence="8" id="KW-1185">Reference proteome</keyword>
<comment type="function">
    <text evidence="6">One of the proteins required for the normal export of preproteins out of the cell cytoplasm. It is a molecular chaperone that binds to a subset of precursor proteins, maintaining them in a translocation-competent state. It also specifically binds to its receptor SecA.</text>
</comment>
<keyword evidence="3 6" id="KW-0653">Protein transport</keyword>
<sequence length="158" mass="18043">MTDKKEEAATAPQPPQMQCLNQYIRDLSFENIAAQKNLGQKVQPNINVQVNLDARKGDEDNFEVILKLTITADAEEQKVFLLEIDYAGVFHIQNVPEEQMHPFLMIECPRLLFPFVRQIVRNITTEGGYPPLNVDPIDFLALYRSEIERRAAANATKN</sequence>
<proteinExistence type="inferred from homology"/>
<evidence type="ECO:0000256" key="3">
    <source>
        <dbReference type="ARBA" id="ARBA00022927"/>
    </source>
</evidence>
<accession>A0ABQ5VWR2</accession>
<dbReference type="RefSeq" id="WP_284378088.1">
    <property type="nucleotide sequence ID" value="NZ_BSNN01000004.1"/>
</dbReference>
<dbReference type="Pfam" id="PF02556">
    <property type="entry name" value="SecB"/>
    <property type="match status" value="1"/>
</dbReference>
<gene>
    <name evidence="6 7" type="primary">secB</name>
    <name evidence="7" type="ORF">GCM10007939_18160</name>
</gene>
<dbReference type="SUPFAM" id="SSF54611">
    <property type="entry name" value="SecB-like"/>
    <property type="match status" value="1"/>
</dbReference>
<keyword evidence="5 6" id="KW-0143">Chaperone</keyword>
<evidence type="ECO:0000256" key="4">
    <source>
        <dbReference type="ARBA" id="ARBA00023010"/>
    </source>
</evidence>
<dbReference type="HAMAP" id="MF_00821">
    <property type="entry name" value="SecB"/>
    <property type="match status" value="1"/>
</dbReference>
<dbReference type="PANTHER" id="PTHR36918:SF1">
    <property type="entry name" value="PROTEIN-EXPORT PROTEIN SECB"/>
    <property type="match status" value="1"/>
</dbReference>
<comment type="similarity">
    <text evidence="1 6">Belongs to the SecB family.</text>
</comment>
<evidence type="ECO:0000256" key="2">
    <source>
        <dbReference type="ARBA" id="ARBA00022448"/>
    </source>
</evidence>
<protein>
    <recommendedName>
        <fullName evidence="6">Protein-export protein SecB</fullName>
    </recommendedName>
</protein>
<dbReference type="NCBIfam" id="NF004392">
    <property type="entry name" value="PRK05751.1-3"/>
    <property type="match status" value="1"/>
</dbReference>
<evidence type="ECO:0000256" key="1">
    <source>
        <dbReference type="ARBA" id="ARBA00009990"/>
    </source>
</evidence>
<dbReference type="Gene3D" id="3.10.420.10">
    <property type="entry name" value="SecB-like"/>
    <property type="match status" value="1"/>
</dbReference>
<keyword evidence="6" id="KW-0963">Cytoplasm</keyword>
<comment type="caution">
    <text evidence="7">The sequence shown here is derived from an EMBL/GenBank/DDBJ whole genome shotgun (WGS) entry which is preliminary data.</text>
</comment>
<dbReference type="NCBIfam" id="TIGR00809">
    <property type="entry name" value="secB"/>
    <property type="match status" value="1"/>
</dbReference>
<dbReference type="InterPro" id="IPR035958">
    <property type="entry name" value="SecB-like_sf"/>
</dbReference>